<dbReference type="Pfam" id="PF13238">
    <property type="entry name" value="AAA_18"/>
    <property type="match status" value="1"/>
</dbReference>
<gene>
    <name evidence="1" type="ORF">ACFSFW_05110</name>
</gene>
<organism evidence="1 2">
    <name type="scientific">Fredinandcohnia salidurans</name>
    <dbReference type="NCBI Taxonomy" id="2595041"/>
    <lineage>
        <taxon>Bacteria</taxon>
        <taxon>Bacillati</taxon>
        <taxon>Bacillota</taxon>
        <taxon>Bacilli</taxon>
        <taxon>Bacillales</taxon>
        <taxon>Bacillaceae</taxon>
        <taxon>Fredinandcohnia</taxon>
    </lineage>
</organism>
<name>A0ABW4MJH7_9BACI</name>
<comment type="caution">
    <text evidence="1">The sequence shown here is derived from an EMBL/GenBank/DDBJ whole genome shotgun (WGS) entry which is preliminary data.</text>
</comment>
<protein>
    <submittedName>
        <fullName evidence="1">AAA family ATPase</fullName>
    </submittedName>
</protein>
<dbReference type="Proteomes" id="UP001597227">
    <property type="component" value="Unassembled WGS sequence"/>
</dbReference>
<dbReference type="EMBL" id="JBHUEK010000007">
    <property type="protein sequence ID" value="MFD1778038.1"/>
    <property type="molecule type" value="Genomic_DNA"/>
</dbReference>
<dbReference type="SUPFAM" id="SSF52540">
    <property type="entry name" value="P-loop containing nucleoside triphosphate hydrolases"/>
    <property type="match status" value="1"/>
</dbReference>
<reference evidence="2" key="1">
    <citation type="journal article" date="2019" name="Int. J. Syst. Evol. Microbiol.">
        <title>The Global Catalogue of Microorganisms (GCM) 10K type strain sequencing project: providing services to taxonomists for standard genome sequencing and annotation.</title>
        <authorList>
            <consortium name="The Broad Institute Genomics Platform"/>
            <consortium name="The Broad Institute Genome Sequencing Center for Infectious Disease"/>
            <person name="Wu L."/>
            <person name="Ma J."/>
        </authorList>
    </citation>
    <scope>NUCLEOTIDE SEQUENCE [LARGE SCALE GENOMIC DNA]</scope>
    <source>
        <strain evidence="2">CCUG 15531</strain>
    </source>
</reference>
<evidence type="ECO:0000313" key="1">
    <source>
        <dbReference type="EMBL" id="MFD1778038.1"/>
    </source>
</evidence>
<dbReference type="InterPro" id="IPR027417">
    <property type="entry name" value="P-loop_NTPase"/>
</dbReference>
<proteinExistence type="predicted"/>
<dbReference type="Gene3D" id="3.40.50.300">
    <property type="entry name" value="P-loop containing nucleotide triphosphate hydrolases"/>
    <property type="match status" value="1"/>
</dbReference>
<accession>A0ABW4MJH7</accession>
<keyword evidence="2" id="KW-1185">Reference proteome</keyword>
<dbReference type="RefSeq" id="WP_388035711.1">
    <property type="nucleotide sequence ID" value="NZ_JBHUEK010000007.1"/>
</dbReference>
<sequence length="172" mass="20037">MNNRTNSSIYIISGPYGVGKSTLSRALAREMDKVVLIEGDRIKSMFAGKEPLPREKQRSLLWKNILSLTKNCLENNMNVIVDYVVRSELQWFCKHISQFNVKIYYVVLRADKETLIRRLNKRGDDFLIQGSLHLLDHLEKGLPNKNHLYDTTNKQPVEIITDLQSRFEQFLV</sequence>
<evidence type="ECO:0000313" key="2">
    <source>
        <dbReference type="Proteomes" id="UP001597227"/>
    </source>
</evidence>